<name>A0A918R5C1_9ACTN</name>
<accession>A0A918R5C1</accession>
<sequence length="392" mass="41384">MTMSDLHGLLQAHVDSGYLPGAVALIARGDRAEVAAVGSLDTEGTAPMARDTLFRIASLTKPVTAAATMMLIEDGLLALDAPVARWLPELAAPVVVRTPASPVEDVVPAQRPITVEDLLTFRAGYGFPADFSLPAVRLLFSELRQGPPEPQEIAAPDAWMAALARIPLLHQPGRAWLYNTCSDILGVLLARAAGQPLTDLLAERLFEPLGMRDTAFAVPPAQRHRFASYYRAAPDAGSPDGAALHLVDGPDGQWSTPPAFPSATGGLVSTADDWYAFGRMLLGGGAYPGGRLLSADSVRQMTTDHLTAPQREAGALFLEGQGWGFGGSVDIAPLEPWNVSGRYGWMGGTGTAAHIVPATGTVTLLLTQRELAGPSSPEPMRQFWALAAAERA</sequence>
<organism evidence="2 3">
    <name type="scientific">Streptomyces subrutilus</name>
    <dbReference type="NCBI Taxonomy" id="36818"/>
    <lineage>
        <taxon>Bacteria</taxon>
        <taxon>Bacillati</taxon>
        <taxon>Actinomycetota</taxon>
        <taxon>Actinomycetes</taxon>
        <taxon>Kitasatosporales</taxon>
        <taxon>Streptomycetaceae</taxon>
        <taxon>Streptomyces</taxon>
    </lineage>
</organism>
<dbReference type="InterPro" id="IPR012338">
    <property type="entry name" value="Beta-lactam/transpept-like"/>
</dbReference>
<evidence type="ECO:0000313" key="2">
    <source>
        <dbReference type="EMBL" id="GGZ86467.1"/>
    </source>
</evidence>
<dbReference type="PANTHER" id="PTHR43283:SF3">
    <property type="entry name" value="BETA-LACTAMASE FAMILY PROTEIN (AFU_ORTHOLOGUE AFUA_5G07500)"/>
    <property type="match status" value="1"/>
</dbReference>
<dbReference type="AlphaFoldDB" id="A0A918R5C1"/>
<keyword evidence="2" id="KW-0378">Hydrolase</keyword>
<protein>
    <submittedName>
        <fullName evidence="2">Serine hydrolase</fullName>
    </submittedName>
</protein>
<dbReference type="InterPro" id="IPR001466">
    <property type="entry name" value="Beta-lactam-related"/>
</dbReference>
<dbReference type="PANTHER" id="PTHR43283">
    <property type="entry name" value="BETA-LACTAMASE-RELATED"/>
    <property type="match status" value="1"/>
</dbReference>
<evidence type="ECO:0000313" key="3">
    <source>
        <dbReference type="Proteomes" id="UP000634660"/>
    </source>
</evidence>
<dbReference type="Proteomes" id="UP000634660">
    <property type="component" value="Unassembled WGS sequence"/>
</dbReference>
<dbReference type="EMBL" id="BMVX01000024">
    <property type="protein sequence ID" value="GGZ86467.1"/>
    <property type="molecule type" value="Genomic_DNA"/>
</dbReference>
<comment type="caution">
    <text evidence="2">The sequence shown here is derived from an EMBL/GenBank/DDBJ whole genome shotgun (WGS) entry which is preliminary data.</text>
</comment>
<dbReference type="Gene3D" id="3.40.710.10">
    <property type="entry name" value="DD-peptidase/beta-lactamase superfamily"/>
    <property type="match status" value="1"/>
</dbReference>
<evidence type="ECO:0000259" key="1">
    <source>
        <dbReference type="Pfam" id="PF00144"/>
    </source>
</evidence>
<gene>
    <name evidence="2" type="ORF">GCM10010371_53030</name>
</gene>
<reference evidence="2" key="2">
    <citation type="submission" date="2020-09" db="EMBL/GenBank/DDBJ databases">
        <authorList>
            <person name="Sun Q."/>
            <person name="Ohkuma M."/>
        </authorList>
    </citation>
    <scope>NUCLEOTIDE SEQUENCE</scope>
    <source>
        <strain evidence="2">JCM 4834</strain>
    </source>
</reference>
<dbReference type="SUPFAM" id="SSF56601">
    <property type="entry name" value="beta-lactamase/transpeptidase-like"/>
    <property type="match status" value="1"/>
</dbReference>
<dbReference type="Pfam" id="PF00144">
    <property type="entry name" value="Beta-lactamase"/>
    <property type="match status" value="1"/>
</dbReference>
<reference evidence="2" key="1">
    <citation type="journal article" date="2014" name="Int. J. Syst. Evol. Microbiol.">
        <title>Complete genome sequence of Corynebacterium casei LMG S-19264T (=DSM 44701T), isolated from a smear-ripened cheese.</title>
        <authorList>
            <consortium name="US DOE Joint Genome Institute (JGI-PGF)"/>
            <person name="Walter F."/>
            <person name="Albersmeier A."/>
            <person name="Kalinowski J."/>
            <person name="Ruckert C."/>
        </authorList>
    </citation>
    <scope>NUCLEOTIDE SEQUENCE</scope>
    <source>
        <strain evidence="2">JCM 4834</strain>
    </source>
</reference>
<dbReference type="InterPro" id="IPR050789">
    <property type="entry name" value="Diverse_Enzym_Activities"/>
</dbReference>
<proteinExistence type="predicted"/>
<dbReference type="GO" id="GO:0016787">
    <property type="term" value="F:hydrolase activity"/>
    <property type="evidence" value="ECO:0007669"/>
    <property type="project" value="UniProtKB-KW"/>
</dbReference>
<feature type="domain" description="Beta-lactamase-related" evidence="1">
    <location>
        <begin position="9"/>
        <end position="372"/>
    </location>
</feature>